<dbReference type="InterPro" id="IPR036572">
    <property type="entry name" value="Doublecortin_dom_sf"/>
</dbReference>
<reference evidence="3" key="1">
    <citation type="submission" date="2022-10" db="EMBL/GenBank/DDBJ databases">
        <title>Genome assembly of Pristionchus species.</title>
        <authorList>
            <person name="Yoshida K."/>
            <person name="Sommer R.J."/>
        </authorList>
    </citation>
    <scope>NUCLEOTIDE SEQUENCE [LARGE SCALE GENOMIC DNA]</scope>
    <source>
        <strain evidence="3">RS5460</strain>
    </source>
</reference>
<evidence type="ECO:0000313" key="3">
    <source>
        <dbReference type="Proteomes" id="UP001328107"/>
    </source>
</evidence>
<dbReference type="Gene3D" id="3.10.20.230">
    <property type="entry name" value="Doublecortin domain"/>
    <property type="match status" value="1"/>
</dbReference>
<dbReference type="PROSITE" id="PS50309">
    <property type="entry name" value="DC"/>
    <property type="match status" value="1"/>
</dbReference>
<comment type="caution">
    <text evidence="2">The sequence shown here is derived from an EMBL/GenBank/DDBJ whole genome shotgun (WGS) entry which is preliminary data.</text>
</comment>
<dbReference type="Pfam" id="PF03607">
    <property type="entry name" value="DCX"/>
    <property type="match status" value="1"/>
</dbReference>
<dbReference type="AlphaFoldDB" id="A0AAN4Z9M1"/>
<evidence type="ECO:0000259" key="1">
    <source>
        <dbReference type="PROSITE" id="PS50309"/>
    </source>
</evidence>
<name>A0AAN4Z9M1_9BILA</name>
<evidence type="ECO:0000313" key="2">
    <source>
        <dbReference type="EMBL" id="GMR34976.1"/>
    </source>
</evidence>
<dbReference type="SUPFAM" id="SSF89837">
    <property type="entry name" value="Doublecortin (DC)"/>
    <property type="match status" value="1"/>
</dbReference>
<dbReference type="EMBL" id="BTRK01000002">
    <property type="protein sequence ID" value="GMR34976.1"/>
    <property type="molecule type" value="Genomic_DNA"/>
</dbReference>
<accession>A0AAN4Z9M1</accession>
<dbReference type="InterPro" id="IPR003533">
    <property type="entry name" value="Doublecortin_dom"/>
</dbReference>
<protein>
    <recommendedName>
        <fullName evidence="1">Doublecortin domain-containing protein</fullName>
    </recommendedName>
</protein>
<keyword evidence="3" id="KW-1185">Reference proteome</keyword>
<gene>
    <name evidence="2" type="ORF">PMAYCL1PPCAC_05171</name>
</gene>
<organism evidence="2 3">
    <name type="scientific">Pristionchus mayeri</name>
    <dbReference type="NCBI Taxonomy" id="1317129"/>
    <lineage>
        <taxon>Eukaryota</taxon>
        <taxon>Metazoa</taxon>
        <taxon>Ecdysozoa</taxon>
        <taxon>Nematoda</taxon>
        <taxon>Chromadorea</taxon>
        <taxon>Rhabditida</taxon>
        <taxon>Rhabditina</taxon>
        <taxon>Diplogasteromorpha</taxon>
        <taxon>Diplogasteroidea</taxon>
        <taxon>Neodiplogasteridae</taxon>
        <taxon>Pristionchus</taxon>
    </lineage>
</organism>
<dbReference type="Proteomes" id="UP001328107">
    <property type="component" value="Unassembled WGS sequence"/>
</dbReference>
<feature type="domain" description="Doublecortin" evidence="1">
    <location>
        <begin position="1"/>
        <end position="54"/>
    </location>
</feature>
<proteinExistence type="predicted"/>
<dbReference type="GO" id="GO:0035556">
    <property type="term" value="P:intracellular signal transduction"/>
    <property type="evidence" value="ECO:0007669"/>
    <property type="project" value="InterPro"/>
</dbReference>
<sequence>MNVLLDEVCLKLHVQCGAKKLYTTDGKEVKHIDDLENGKDYVAASTVFIPFSYADITTVKRWERPNSSVMLTPTDTTVRAEYRKF</sequence>
<feature type="non-terminal residue" evidence="2">
    <location>
        <position position="85"/>
    </location>
</feature>